<sequence length="57" mass="6539">MSSEESETIYDRIAKLEDEVASLRSEIDFLKRALRNELARHEVKMAKKGTEVSSLID</sequence>
<evidence type="ECO:0000313" key="2">
    <source>
        <dbReference type="EMBL" id="AIF04581.1"/>
    </source>
</evidence>
<dbReference type="AlphaFoldDB" id="A0A075GKK6"/>
<evidence type="ECO:0000256" key="1">
    <source>
        <dbReference type="SAM" id="Coils"/>
    </source>
</evidence>
<reference evidence="2" key="1">
    <citation type="journal article" date="2014" name="Genome Biol. Evol.">
        <title>Pangenome evidence for extensive interdomain horizontal transfer affecting lineage core and shell genes in uncultured planktonic thaumarchaeota and euryarchaeota.</title>
        <authorList>
            <person name="Deschamps P."/>
            <person name="Zivanovic Y."/>
            <person name="Moreira D."/>
            <person name="Rodriguez-Valera F."/>
            <person name="Lopez-Garcia P."/>
        </authorList>
    </citation>
    <scope>NUCLEOTIDE SEQUENCE</scope>
</reference>
<name>A0A075GKK6_9ARCH</name>
<organism evidence="2">
    <name type="scientific">uncultured marine thaumarchaeote KM3_175_E04</name>
    <dbReference type="NCBI Taxonomy" id="1456054"/>
    <lineage>
        <taxon>Archaea</taxon>
        <taxon>Nitrososphaerota</taxon>
        <taxon>environmental samples</taxon>
    </lineage>
</organism>
<dbReference type="SUPFAM" id="SSF161270">
    <property type="entry name" value="PspA lactotransferrin-binding region"/>
    <property type="match status" value="1"/>
</dbReference>
<protein>
    <submittedName>
        <fullName evidence="2">Uncharacterized protein</fullName>
    </submittedName>
</protein>
<proteinExistence type="predicted"/>
<feature type="coiled-coil region" evidence="1">
    <location>
        <begin position="6"/>
        <end position="51"/>
    </location>
</feature>
<dbReference type="EMBL" id="KF900712">
    <property type="protein sequence ID" value="AIF04581.1"/>
    <property type="molecule type" value="Genomic_DNA"/>
</dbReference>
<accession>A0A075GKK6</accession>
<keyword evidence="1" id="KW-0175">Coiled coil</keyword>